<dbReference type="Gene3D" id="1.25.40.10">
    <property type="entry name" value="Tetratricopeptide repeat domain"/>
    <property type="match status" value="1"/>
</dbReference>
<evidence type="ECO:0000313" key="2">
    <source>
        <dbReference type="Proteomes" id="UP000256530"/>
    </source>
</evidence>
<protein>
    <submittedName>
        <fullName evidence="1">Uncharacterized protein</fullName>
    </submittedName>
</protein>
<dbReference type="SMART" id="SM00028">
    <property type="entry name" value="TPR"/>
    <property type="match status" value="4"/>
</dbReference>
<comment type="caution">
    <text evidence="1">The sequence shown here is derived from an EMBL/GenBank/DDBJ whole genome shotgun (WGS) entry which is preliminary data.</text>
</comment>
<proteinExistence type="predicted"/>
<organism evidence="1 2">
    <name type="scientific">Bacillus mycoides</name>
    <dbReference type="NCBI Taxonomy" id="1405"/>
    <lineage>
        <taxon>Bacteria</taxon>
        <taxon>Bacillati</taxon>
        <taxon>Bacillota</taxon>
        <taxon>Bacilli</taxon>
        <taxon>Bacillales</taxon>
        <taxon>Bacillaceae</taxon>
        <taxon>Bacillus</taxon>
        <taxon>Bacillus cereus group</taxon>
    </lineage>
</organism>
<sequence length="258" mass="30824">MHLAKEYYDQAEEYLRYISDPLEQAEFYFKMATFHYDIQQGLKAFEYGKKAKEMYSEESGYEINVAFCENILGLACIHLREWGLAEEYFTAALDQFKRVGEEKFILMVRHNLGWMYSNQNLSPLAIRYLSEVVEKNPNHYKAIFAKALEHYKLEEVELANELIENGLKVVEEIKQEEFYHRFIILKGLNNNYPATEFEKIVLEGIRYFEREELYENVQEYYEALGVRFLEEEKHMESSKYFYLGTKFRKKAQDKGALK</sequence>
<dbReference type="InterPro" id="IPR011990">
    <property type="entry name" value="TPR-like_helical_dom_sf"/>
</dbReference>
<dbReference type="AlphaFoldDB" id="A0A3D9UCW4"/>
<accession>A0A3D9UCW4</accession>
<evidence type="ECO:0000313" key="1">
    <source>
        <dbReference type="EMBL" id="REF24495.1"/>
    </source>
</evidence>
<dbReference type="EMBL" id="QTTY01000033">
    <property type="protein sequence ID" value="REF24495.1"/>
    <property type="molecule type" value="Genomic_DNA"/>
</dbReference>
<dbReference type="Proteomes" id="UP000256530">
    <property type="component" value="Unassembled WGS sequence"/>
</dbReference>
<dbReference type="SUPFAM" id="SSF48452">
    <property type="entry name" value="TPR-like"/>
    <property type="match status" value="1"/>
</dbReference>
<gene>
    <name evidence="1" type="ORF">DET55_13324</name>
</gene>
<reference evidence="1 2" key="1">
    <citation type="submission" date="2018-08" db="EMBL/GenBank/DDBJ databases">
        <title>Freshwater and sediment microbial communities from various areas in North America, analyzing microbe dynamics in response to fracking.</title>
        <authorList>
            <person name="Lamendella R."/>
        </authorList>
    </citation>
    <scope>NUCLEOTIDE SEQUENCE [LARGE SCALE GENOMIC DNA]</scope>
    <source>
        <strain evidence="1 2">DB-1</strain>
    </source>
</reference>
<dbReference type="InterPro" id="IPR019734">
    <property type="entry name" value="TPR_rpt"/>
</dbReference>
<name>A0A3D9UCW4_BACMY</name>